<evidence type="ECO:0000313" key="2">
    <source>
        <dbReference type="EMBL" id="MCP2161427.1"/>
    </source>
</evidence>
<evidence type="ECO:0008006" key="4">
    <source>
        <dbReference type="Google" id="ProtNLM"/>
    </source>
</evidence>
<proteinExistence type="predicted"/>
<reference evidence="2 3" key="1">
    <citation type="submission" date="2022-06" db="EMBL/GenBank/DDBJ databases">
        <title>Genomic Encyclopedia of Archaeal and Bacterial Type Strains, Phase II (KMG-II): from individual species to whole genera.</title>
        <authorList>
            <person name="Goeker M."/>
        </authorList>
    </citation>
    <scope>NUCLEOTIDE SEQUENCE [LARGE SCALE GENOMIC DNA]</scope>
    <source>
        <strain evidence="2 3">DSM 45037</strain>
    </source>
</reference>
<keyword evidence="1" id="KW-0472">Membrane</keyword>
<organism evidence="2 3">
    <name type="scientific">Williamsia serinedens</name>
    <dbReference type="NCBI Taxonomy" id="391736"/>
    <lineage>
        <taxon>Bacteria</taxon>
        <taxon>Bacillati</taxon>
        <taxon>Actinomycetota</taxon>
        <taxon>Actinomycetes</taxon>
        <taxon>Mycobacteriales</taxon>
        <taxon>Nocardiaceae</taxon>
        <taxon>Williamsia</taxon>
    </lineage>
</organism>
<accession>A0ABT1H3V2</accession>
<gene>
    <name evidence="2" type="ORF">LX12_002622</name>
</gene>
<protein>
    <recommendedName>
        <fullName evidence="4">Mce-associated membrane protein</fullName>
    </recommendedName>
</protein>
<dbReference type="RefSeq" id="WP_253654985.1">
    <property type="nucleotide sequence ID" value="NZ_BAAAOE010000002.1"/>
</dbReference>
<comment type="caution">
    <text evidence="2">The sequence shown here is derived from an EMBL/GenBank/DDBJ whole genome shotgun (WGS) entry which is preliminary data.</text>
</comment>
<name>A0ABT1H3V2_9NOCA</name>
<feature type="transmembrane region" description="Helical" evidence="1">
    <location>
        <begin position="60"/>
        <end position="79"/>
    </location>
</feature>
<feature type="transmembrane region" description="Helical" evidence="1">
    <location>
        <begin position="7"/>
        <end position="24"/>
    </location>
</feature>
<dbReference type="Proteomes" id="UP001205740">
    <property type="component" value="Unassembled WGS sequence"/>
</dbReference>
<evidence type="ECO:0000256" key="1">
    <source>
        <dbReference type="SAM" id="Phobius"/>
    </source>
</evidence>
<keyword evidence="3" id="KW-1185">Reference proteome</keyword>
<dbReference type="EMBL" id="JAMTCG010000004">
    <property type="protein sequence ID" value="MCP2161427.1"/>
    <property type="molecule type" value="Genomic_DNA"/>
</dbReference>
<sequence>MRAVRIVVALVALAGVGAVLWVLGAPGWSIPPAVALAVAVVCLAAVGVRSSRPVRLVDGGLVGVAVGTAVAAIVVALVVPRSGDADDATLRGRTAEVVTAYLTIGPGADSPAAVAARLRTLTPLLTDRALADLRSQGPDAALPGAVATSATQQAVVQSVGVAEKSGGTARLLVYAALRATIPRVSPDAATSSIARWAVMRRVDDTWRLADIYPVGPGG</sequence>
<evidence type="ECO:0000313" key="3">
    <source>
        <dbReference type="Proteomes" id="UP001205740"/>
    </source>
</evidence>
<keyword evidence="1" id="KW-1133">Transmembrane helix</keyword>
<keyword evidence="1" id="KW-0812">Transmembrane</keyword>
<feature type="transmembrane region" description="Helical" evidence="1">
    <location>
        <begin position="30"/>
        <end position="48"/>
    </location>
</feature>